<protein>
    <recommendedName>
        <fullName evidence="4 5">Pyrroline-5-carboxylate reductase</fullName>
        <shortName evidence="4">P5C reductase</shortName>
        <shortName evidence="4">P5CR</shortName>
        <ecNumber evidence="4 5">1.5.1.2</ecNumber>
    </recommendedName>
    <alternativeName>
        <fullName evidence="4">PCA reductase</fullName>
    </alternativeName>
</protein>
<evidence type="ECO:0000259" key="7">
    <source>
        <dbReference type="Pfam" id="PF03807"/>
    </source>
</evidence>
<keyword evidence="10" id="KW-1185">Reference proteome</keyword>
<dbReference type="FunFam" id="1.10.3730.10:FF:000001">
    <property type="entry name" value="Pyrroline-5-carboxylate reductase"/>
    <property type="match status" value="1"/>
</dbReference>
<evidence type="ECO:0000256" key="3">
    <source>
        <dbReference type="ARBA" id="ARBA00023002"/>
    </source>
</evidence>
<keyword evidence="4" id="KW-0028">Amino-acid biosynthesis</keyword>
<dbReference type="GO" id="GO:0005737">
    <property type="term" value="C:cytoplasm"/>
    <property type="evidence" value="ECO:0007669"/>
    <property type="project" value="UniProtKB-SubCell"/>
</dbReference>
<dbReference type="Gene3D" id="1.10.3730.10">
    <property type="entry name" value="ProC C-terminal domain-like"/>
    <property type="match status" value="1"/>
</dbReference>
<evidence type="ECO:0000259" key="8">
    <source>
        <dbReference type="Pfam" id="PF14748"/>
    </source>
</evidence>
<comment type="function">
    <text evidence="4">Catalyzes the reduction of 1-pyrroline-5-carboxylate (PCA) to L-proline.</text>
</comment>
<comment type="subcellular location">
    <subcellularLocation>
        <location evidence="4">Cytoplasm</location>
    </subcellularLocation>
</comment>
<dbReference type="AlphaFoldDB" id="A0A1N6J134"/>
<proteinExistence type="inferred from homology"/>
<comment type="similarity">
    <text evidence="1 4">Belongs to the pyrroline-5-carboxylate reductase family.</text>
</comment>
<dbReference type="GO" id="GO:0004735">
    <property type="term" value="F:pyrroline-5-carboxylate reductase activity"/>
    <property type="evidence" value="ECO:0007669"/>
    <property type="project" value="UniProtKB-UniRule"/>
</dbReference>
<keyword evidence="3 4" id="KW-0560">Oxidoreductase</keyword>
<name>A0A1N6J134_9PROT</name>
<dbReference type="UniPathway" id="UPA00098">
    <property type="reaction ID" value="UER00361"/>
</dbReference>
<accession>A0A1N6J134</accession>
<evidence type="ECO:0000256" key="4">
    <source>
        <dbReference type="HAMAP-Rule" id="MF_01925"/>
    </source>
</evidence>
<dbReference type="GO" id="GO:0055129">
    <property type="term" value="P:L-proline biosynthetic process"/>
    <property type="evidence" value="ECO:0007669"/>
    <property type="project" value="UniProtKB-UniRule"/>
</dbReference>
<dbReference type="PANTHER" id="PTHR11645">
    <property type="entry name" value="PYRROLINE-5-CARBOXYLATE REDUCTASE"/>
    <property type="match status" value="1"/>
</dbReference>
<dbReference type="InterPro" id="IPR000304">
    <property type="entry name" value="Pyrroline-COOH_reductase"/>
</dbReference>
<dbReference type="InterPro" id="IPR008927">
    <property type="entry name" value="6-PGluconate_DH-like_C_sf"/>
</dbReference>
<keyword evidence="2 4" id="KW-0521">NADP</keyword>
<feature type="binding site" evidence="6">
    <location>
        <begin position="6"/>
        <end position="11"/>
    </location>
    <ligand>
        <name>NADP(+)</name>
        <dbReference type="ChEBI" id="CHEBI:58349"/>
    </ligand>
</feature>
<evidence type="ECO:0000256" key="2">
    <source>
        <dbReference type="ARBA" id="ARBA00022857"/>
    </source>
</evidence>
<dbReference type="EMBL" id="FSRO01000001">
    <property type="protein sequence ID" value="SIO37973.1"/>
    <property type="molecule type" value="Genomic_DNA"/>
</dbReference>
<evidence type="ECO:0000256" key="6">
    <source>
        <dbReference type="PIRSR" id="PIRSR000193-1"/>
    </source>
</evidence>
<dbReference type="SUPFAM" id="SSF51735">
    <property type="entry name" value="NAD(P)-binding Rossmann-fold domains"/>
    <property type="match status" value="1"/>
</dbReference>
<comment type="catalytic activity">
    <reaction evidence="4">
        <text>L-proline + NADP(+) = (S)-1-pyrroline-5-carboxylate + NADPH + 2 H(+)</text>
        <dbReference type="Rhea" id="RHEA:14109"/>
        <dbReference type="ChEBI" id="CHEBI:15378"/>
        <dbReference type="ChEBI" id="CHEBI:17388"/>
        <dbReference type="ChEBI" id="CHEBI:57783"/>
        <dbReference type="ChEBI" id="CHEBI:58349"/>
        <dbReference type="ChEBI" id="CHEBI:60039"/>
        <dbReference type="EC" id="1.5.1.2"/>
    </reaction>
</comment>
<dbReference type="Gene3D" id="3.40.50.720">
    <property type="entry name" value="NAD(P)-binding Rossmann-like Domain"/>
    <property type="match status" value="1"/>
</dbReference>
<evidence type="ECO:0000256" key="5">
    <source>
        <dbReference type="NCBIfam" id="TIGR00112"/>
    </source>
</evidence>
<reference evidence="9 10" key="1">
    <citation type="submission" date="2016-12" db="EMBL/GenBank/DDBJ databases">
        <authorList>
            <person name="Song W.-J."/>
            <person name="Kurnit D.M."/>
        </authorList>
    </citation>
    <scope>NUCLEOTIDE SEQUENCE [LARGE SCALE GENOMIC DNA]</scope>
    <source>
        <strain evidence="9 10">ATCC 49181</strain>
    </source>
</reference>
<dbReference type="EC" id="1.5.1.2" evidence="4 5"/>
<feature type="domain" description="Pyrroline-5-carboxylate reductase catalytic N-terminal" evidence="7">
    <location>
        <begin position="2"/>
        <end position="95"/>
    </location>
</feature>
<dbReference type="RefSeq" id="WP_028460993.1">
    <property type="nucleotide sequence ID" value="NZ_FSRO01000001.1"/>
</dbReference>
<evidence type="ECO:0000256" key="1">
    <source>
        <dbReference type="ARBA" id="ARBA00005525"/>
    </source>
</evidence>
<dbReference type="PANTHER" id="PTHR11645:SF0">
    <property type="entry name" value="PYRROLINE-5-CARBOXYLATE REDUCTASE 3"/>
    <property type="match status" value="1"/>
</dbReference>
<gene>
    <name evidence="4" type="primary">proC</name>
    <name evidence="9" type="ORF">SAMN02743940_2231</name>
</gene>
<feature type="domain" description="Pyrroline-5-carboxylate reductase dimerisation" evidence="8">
    <location>
        <begin position="159"/>
        <end position="263"/>
    </location>
</feature>
<organism evidence="9 10">
    <name type="scientific">Nitrosomonas cryotolerans ATCC 49181</name>
    <dbReference type="NCBI Taxonomy" id="1131553"/>
    <lineage>
        <taxon>Bacteria</taxon>
        <taxon>Pseudomonadati</taxon>
        <taxon>Pseudomonadota</taxon>
        <taxon>Betaproteobacteria</taxon>
        <taxon>Nitrosomonadales</taxon>
        <taxon>Nitrosomonadaceae</taxon>
        <taxon>Nitrosomonas</taxon>
    </lineage>
</organism>
<keyword evidence="4" id="KW-0641">Proline biosynthesis</keyword>
<comment type="catalytic activity">
    <reaction evidence="4">
        <text>L-proline + NAD(+) = (S)-1-pyrroline-5-carboxylate + NADH + 2 H(+)</text>
        <dbReference type="Rhea" id="RHEA:14105"/>
        <dbReference type="ChEBI" id="CHEBI:15378"/>
        <dbReference type="ChEBI" id="CHEBI:17388"/>
        <dbReference type="ChEBI" id="CHEBI:57540"/>
        <dbReference type="ChEBI" id="CHEBI:57945"/>
        <dbReference type="ChEBI" id="CHEBI:60039"/>
        <dbReference type="EC" id="1.5.1.2"/>
    </reaction>
</comment>
<dbReference type="InterPro" id="IPR029036">
    <property type="entry name" value="P5CR_dimer"/>
</dbReference>
<dbReference type="SUPFAM" id="SSF48179">
    <property type="entry name" value="6-phosphogluconate dehydrogenase C-terminal domain-like"/>
    <property type="match status" value="1"/>
</dbReference>
<dbReference type="eggNOG" id="COG0345">
    <property type="taxonomic scope" value="Bacteria"/>
</dbReference>
<keyword evidence="4" id="KW-0963">Cytoplasm</keyword>
<dbReference type="Pfam" id="PF14748">
    <property type="entry name" value="P5CR_dimer"/>
    <property type="match status" value="1"/>
</dbReference>
<dbReference type="STRING" id="44575.SAMN05216419_100622"/>
<dbReference type="PIRSF" id="PIRSF000193">
    <property type="entry name" value="Pyrrol-5-carb_rd"/>
    <property type="match status" value="1"/>
</dbReference>
<dbReference type="HAMAP" id="MF_01925">
    <property type="entry name" value="P5C_reductase"/>
    <property type="match status" value="1"/>
</dbReference>
<dbReference type="Proteomes" id="UP000185062">
    <property type="component" value="Unassembled WGS sequence"/>
</dbReference>
<dbReference type="InterPro" id="IPR028939">
    <property type="entry name" value="P5C_Rdtase_cat_N"/>
</dbReference>
<dbReference type="NCBIfam" id="TIGR00112">
    <property type="entry name" value="proC"/>
    <property type="match status" value="1"/>
</dbReference>
<sequence length="270" mass="29301">MKITFIGGGNMASALISGLLQQGYSASQLCVVEINDESREKIASEFNILATAELDVGIADSDVVLLSIKPQQLFELTRQLTPLLKDHLIISIAAGIRTTDIVRWLGGYGRVIRAMPNTPALVRLGVTGLFAPSGIEIRDKENAEMILAAVGSVVWVEQEEMLHSVTAISGSGPAYIFYFIESMQQAGMELGLTVEQARELTLQTFFGATKLADQSREDVAVLRARVTSKNGTTERAIQTMEKNGVKSGIIRAVHAASERSQELSDEFSKK</sequence>
<dbReference type="InterPro" id="IPR036291">
    <property type="entry name" value="NAD(P)-bd_dom_sf"/>
</dbReference>
<dbReference type="Pfam" id="PF03807">
    <property type="entry name" value="F420_oxidored"/>
    <property type="match status" value="1"/>
</dbReference>
<comment type="pathway">
    <text evidence="4">Amino-acid biosynthesis; L-proline biosynthesis; L-proline from L-glutamate 5-semialdehyde: step 1/1.</text>
</comment>
<evidence type="ECO:0000313" key="9">
    <source>
        <dbReference type="EMBL" id="SIO37973.1"/>
    </source>
</evidence>
<evidence type="ECO:0000313" key="10">
    <source>
        <dbReference type="Proteomes" id="UP000185062"/>
    </source>
</evidence>